<dbReference type="EC" id="3.1.1.-" evidence="3"/>
<dbReference type="OrthoDB" id="9775851at2"/>
<evidence type="ECO:0000256" key="4">
    <source>
        <dbReference type="SAM" id="Phobius"/>
    </source>
</evidence>
<sequence length="568" mass="62414">MTHGKESLDRRQRMVSFMEPWKEKEGNLSMLKHPGIRGVLILITLIVVGGVICTIFLAQPDLLHESNDGATVMTTDGPIKGTVNKDYRTFQGIPYAAPPVGDLRWSSPQPVKPWSELRNATKPGNRCPQLVSATNPTKSLGEDCLFLNVMTPQSAQHNQLKPVLVWLHGGGFVEGAGSDFDPHRLVVSGDIVVVTVNYRLGMLGFFGYPGLKGSGSFGFEDQQAALRWVQGNIKAFGGDPHNVTLAGESAGGWSVCSQLVSPSAAGLFQRAIIQSAICTRNMPANNFSPGLPALPPWEALPDLQTTGKEIAGKLGCVDPTTAITCLRRLSVSKLQPVLQLFSLPAYGSSVLPENPVKALAEGHFHQMPLISGVNHDEAMLQIATDYEKITPEHYQQLLEGTFHEQAEQVKEHYPLSAYHNSADEAWGAVITDRMWVCPTFERNRWLAQHASVYGYEFADRNAPSSLIADPRIPLAAFHGSELVYLFDFPGYKPPFSREQWHLSDQMIHYWARFVHTGNPNGSGLPPWPSFRTSENVPYVQALAAGDKGIQPINMDAEHNCSFWSTILA</sequence>
<dbReference type="Gene3D" id="3.40.50.1820">
    <property type="entry name" value="alpha/beta hydrolase"/>
    <property type="match status" value="1"/>
</dbReference>
<dbReference type="SUPFAM" id="SSF53474">
    <property type="entry name" value="alpha/beta-Hydrolases"/>
    <property type="match status" value="1"/>
</dbReference>
<dbReference type="Pfam" id="PF00135">
    <property type="entry name" value="COesterase"/>
    <property type="match status" value="1"/>
</dbReference>
<protein>
    <recommendedName>
        <fullName evidence="3">Carboxylic ester hydrolase</fullName>
        <ecNumber evidence="3">3.1.1.-</ecNumber>
    </recommendedName>
</protein>
<accession>A0A4P6JJ55</accession>
<feature type="transmembrane region" description="Helical" evidence="4">
    <location>
        <begin position="39"/>
        <end position="58"/>
    </location>
</feature>
<keyword evidence="7" id="KW-1185">Reference proteome</keyword>
<organism evidence="6 7">
    <name type="scientific">Ktedonosporobacter rubrisoli</name>
    <dbReference type="NCBI Taxonomy" id="2509675"/>
    <lineage>
        <taxon>Bacteria</taxon>
        <taxon>Bacillati</taxon>
        <taxon>Chloroflexota</taxon>
        <taxon>Ktedonobacteria</taxon>
        <taxon>Ktedonobacterales</taxon>
        <taxon>Ktedonosporobacteraceae</taxon>
        <taxon>Ktedonosporobacter</taxon>
    </lineage>
</organism>
<dbReference type="InterPro" id="IPR050309">
    <property type="entry name" value="Type-B_Carboxylest/Lipase"/>
</dbReference>
<keyword evidence="4" id="KW-0472">Membrane</keyword>
<keyword evidence="4" id="KW-1133">Transmembrane helix</keyword>
<evidence type="ECO:0000256" key="3">
    <source>
        <dbReference type="RuleBase" id="RU361235"/>
    </source>
</evidence>
<gene>
    <name evidence="6" type="ORF">EPA93_03545</name>
</gene>
<evidence type="ECO:0000313" key="6">
    <source>
        <dbReference type="EMBL" id="QBD75118.1"/>
    </source>
</evidence>
<dbReference type="InterPro" id="IPR002018">
    <property type="entry name" value="CarbesteraseB"/>
</dbReference>
<evidence type="ECO:0000256" key="1">
    <source>
        <dbReference type="ARBA" id="ARBA00005964"/>
    </source>
</evidence>
<proteinExistence type="inferred from homology"/>
<feature type="domain" description="Carboxylesterase type B" evidence="5">
    <location>
        <begin position="70"/>
        <end position="546"/>
    </location>
</feature>
<comment type="similarity">
    <text evidence="1 3">Belongs to the type-B carboxylesterase/lipase family.</text>
</comment>
<dbReference type="AlphaFoldDB" id="A0A4P6JJ55"/>
<dbReference type="KEGG" id="kbs:EPA93_03545"/>
<dbReference type="EMBL" id="CP035758">
    <property type="protein sequence ID" value="QBD75118.1"/>
    <property type="molecule type" value="Genomic_DNA"/>
</dbReference>
<dbReference type="InterPro" id="IPR019826">
    <property type="entry name" value="Carboxylesterase_B_AS"/>
</dbReference>
<dbReference type="PANTHER" id="PTHR11559">
    <property type="entry name" value="CARBOXYLESTERASE"/>
    <property type="match status" value="1"/>
</dbReference>
<keyword evidence="2 3" id="KW-0378">Hydrolase</keyword>
<dbReference type="InterPro" id="IPR029058">
    <property type="entry name" value="AB_hydrolase_fold"/>
</dbReference>
<evidence type="ECO:0000256" key="2">
    <source>
        <dbReference type="ARBA" id="ARBA00022801"/>
    </source>
</evidence>
<dbReference type="Proteomes" id="UP000290365">
    <property type="component" value="Chromosome"/>
</dbReference>
<evidence type="ECO:0000313" key="7">
    <source>
        <dbReference type="Proteomes" id="UP000290365"/>
    </source>
</evidence>
<evidence type="ECO:0000259" key="5">
    <source>
        <dbReference type="Pfam" id="PF00135"/>
    </source>
</evidence>
<name>A0A4P6JJ55_KTERU</name>
<keyword evidence="4" id="KW-0812">Transmembrane</keyword>
<reference evidence="6 7" key="1">
    <citation type="submission" date="2019-01" db="EMBL/GenBank/DDBJ databases">
        <title>Ktedonosporobacter rubrisoli SCAWS-G2.</title>
        <authorList>
            <person name="Huang Y."/>
            <person name="Yan B."/>
        </authorList>
    </citation>
    <scope>NUCLEOTIDE SEQUENCE [LARGE SCALE GENOMIC DNA]</scope>
    <source>
        <strain evidence="6 7">SCAWS-G2</strain>
    </source>
</reference>
<dbReference type="GO" id="GO:0016787">
    <property type="term" value="F:hydrolase activity"/>
    <property type="evidence" value="ECO:0007669"/>
    <property type="project" value="UniProtKB-KW"/>
</dbReference>
<dbReference type="PROSITE" id="PS00122">
    <property type="entry name" value="CARBOXYLESTERASE_B_1"/>
    <property type="match status" value="1"/>
</dbReference>